<evidence type="ECO:0000256" key="2">
    <source>
        <dbReference type="ARBA" id="ARBA00022898"/>
    </source>
</evidence>
<protein>
    <submittedName>
        <fullName evidence="7">PLP-dependent aminotransferase family protein</fullName>
    </submittedName>
</protein>
<dbReference type="GO" id="GO:0003700">
    <property type="term" value="F:DNA-binding transcription factor activity"/>
    <property type="evidence" value="ECO:0007669"/>
    <property type="project" value="InterPro"/>
</dbReference>
<dbReference type="PROSITE" id="PS50949">
    <property type="entry name" value="HTH_GNTR"/>
    <property type="match status" value="1"/>
</dbReference>
<dbReference type="GO" id="GO:0030170">
    <property type="term" value="F:pyridoxal phosphate binding"/>
    <property type="evidence" value="ECO:0007669"/>
    <property type="project" value="InterPro"/>
</dbReference>
<organism evidence="7 8">
    <name type="scientific">Microbaculum marinum</name>
    <dbReference type="NCBI Taxonomy" id="1764581"/>
    <lineage>
        <taxon>Bacteria</taxon>
        <taxon>Pseudomonadati</taxon>
        <taxon>Pseudomonadota</taxon>
        <taxon>Alphaproteobacteria</taxon>
        <taxon>Hyphomicrobiales</taxon>
        <taxon>Tepidamorphaceae</taxon>
        <taxon>Microbaculum</taxon>
    </lineage>
</organism>
<dbReference type="PANTHER" id="PTHR46577">
    <property type="entry name" value="HTH-TYPE TRANSCRIPTIONAL REGULATORY PROTEIN GABR"/>
    <property type="match status" value="1"/>
</dbReference>
<evidence type="ECO:0000256" key="4">
    <source>
        <dbReference type="ARBA" id="ARBA00023125"/>
    </source>
</evidence>
<dbReference type="Proteomes" id="UP001378188">
    <property type="component" value="Unassembled WGS sequence"/>
</dbReference>
<evidence type="ECO:0000256" key="1">
    <source>
        <dbReference type="ARBA" id="ARBA00005384"/>
    </source>
</evidence>
<gene>
    <name evidence="7" type="ORF">V3328_22105</name>
</gene>
<keyword evidence="8" id="KW-1185">Reference proteome</keyword>
<keyword evidence="3" id="KW-0805">Transcription regulation</keyword>
<evidence type="ECO:0000259" key="6">
    <source>
        <dbReference type="PROSITE" id="PS50949"/>
    </source>
</evidence>
<dbReference type="CDD" id="cd07377">
    <property type="entry name" value="WHTH_GntR"/>
    <property type="match status" value="1"/>
</dbReference>
<evidence type="ECO:0000256" key="3">
    <source>
        <dbReference type="ARBA" id="ARBA00023015"/>
    </source>
</evidence>
<dbReference type="InterPro" id="IPR036390">
    <property type="entry name" value="WH_DNA-bd_sf"/>
</dbReference>
<comment type="caution">
    <text evidence="7">The sequence shown here is derived from an EMBL/GenBank/DDBJ whole genome shotgun (WGS) entry which is preliminary data.</text>
</comment>
<keyword evidence="4" id="KW-0238">DNA-binding</keyword>
<evidence type="ECO:0000313" key="7">
    <source>
        <dbReference type="EMBL" id="MEJ8574193.1"/>
    </source>
</evidence>
<keyword evidence="7" id="KW-0808">Transferase</keyword>
<dbReference type="Pfam" id="PF00392">
    <property type="entry name" value="GntR"/>
    <property type="match status" value="1"/>
</dbReference>
<keyword evidence="5" id="KW-0804">Transcription</keyword>
<dbReference type="SMART" id="SM00345">
    <property type="entry name" value="HTH_GNTR"/>
    <property type="match status" value="1"/>
</dbReference>
<dbReference type="InterPro" id="IPR036388">
    <property type="entry name" value="WH-like_DNA-bd_sf"/>
</dbReference>
<dbReference type="Pfam" id="PF00155">
    <property type="entry name" value="Aminotran_1_2"/>
    <property type="match status" value="1"/>
</dbReference>
<evidence type="ECO:0000313" key="8">
    <source>
        <dbReference type="Proteomes" id="UP001378188"/>
    </source>
</evidence>
<feature type="domain" description="HTH gntR-type" evidence="6">
    <location>
        <begin position="1"/>
        <end position="69"/>
    </location>
</feature>
<dbReference type="InterPro" id="IPR051446">
    <property type="entry name" value="HTH_trans_reg/aminotransferase"/>
</dbReference>
<dbReference type="GO" id="GO:0003677">
    <property type="term" value="F:DNA binding"/>
    <property type="evidence" value="ECO:0007669"/>
    <property type="project" value="UniProtKB-KW"/>
</dbReference>
<keyword evidence="2" id="KW-0663">Pyridoxal phosphate</keyword>
<dbReference type="InterPro" id="IPR000524">
    <property type="entry name" value="Tscrpt_reg_HTH_GntR"/>
</dbReference>
<dbReference type="InterPro" id="IPR015421">
    <property type="entry name" value="PyrdxlP-dep_Trfase_major"/>
</dbReference>
<dbReference type="Gene3D" id="1.10.10.10">
    <property type="entry name" value="Winged helix-like DNA-binding domain superfamily/Winged helix DNA-binding domain"/>
    <property type="match status" value="1"/>
</dbReference>
<dbReference type="SUPFAM" id="SSF53383">
    <property type="entry name" value="PLP-dependent transferases"/>
    <property type="match status" value="1"/>
</dbReference>
<proteinExistence type="inferred from homology"/>
<reference evidence="7 8" key="1">
    <citation type="submission" date="2024-02" db="EMBL/GenBank/DDBJ databases">
        <title>Genome analysis and characterization of Microbaculum marinisediminis sp. nov., isolated from marine sediment.</title>
        <authorList>
            <person name="Du Z.-J."/>
            <person name="Ye Y.-Q."/>
            <person name="Zhang Z.-R."/>
            <person name="Yuan S.-M."/>
            <person name="Zhang X.-Y."/>
        </authorList>
    </citation>
    <scope>NUCLEOTIDE SEQUENCE [LARGE SCALE GENOMIC DNA]</scope>
    <source>
        <strain evidence="7 8">SDUM1044001</strain>
    </source>
</reference>
<dbReference type="InterPro" id="IPR004839">
    <property type="entry name" value="Aminotransferase_I/II_large"/>
</dbReference>
<dbReference type="InterPro" id="IPR015424">
    <property type="entry name" value="PyrdxlP-dep_Trfase"/>
</dbReference>
<accession>A0AAW9RV56</accession>
<dbReference type="GO" id="GO:0008483">
    <property type="term" value="F:transaminase activity"/>
    <property type="evidence" value="ECO:0007669"/>
    <property type="project" value="UniProtKB-KW"/>
</dbReference>
<keyword evidence="7" id="KW-0032">Aminotransferase</keyword>
<comment type="similarity">
    <text evidence="1">In the C-terminal section; belongs to the class-I pyridoxal-phosphate-dependent aminotransferase family.</text>
</comment>
<dbReference type="RefSeq" id="WP_340331893.1">
    <property type="nucleotide sequence ID" value="NZ_JAZHOF010000010.1"/>
</dbReference>
<dbReference type="SUPFAM" id="SSF46785">
    <property type="entry name" value="Winged helix' DNA-binding domain"/>
    <property type="match status" value="1"/>
</dbReference>
<dbReference type="PANTHER" id="PTHR46577:SF2">
    <property type="entry name" value="TRANSCRIPTIONAL REGULATORY PROTEIN"/>
    <property type="match status" value="1"/>
</dbReference>
<evidence type="ECO:0000256" key="5">
    <source>
        <dbReference type="ARBA" id="ARBA00023163"/>
    </source>
</evidence>
<dbReference type="Gene3D" id="3.40.640.10">
    <property type="entry name" value="Type I PLP-dependent aspartate aminotransferase-like (Major domain)"/>
    <property type="match status" value="1"/>
</dbReference>
<sequence length="455" mass="50006">MTLTEKVLHEIQGRIESGALKVGDRLPSIRRAAEEFAVSKNTIVEAYDRLLAAGFVTSRQGYGFTVVDRRQPSTAERLKHVAEAVDIASLLNAQLEETFSIRVGDGRPPPSWTEESEVRRHLARRQKPGQANVQGYGAAMGFPALRQRLAMSFADREVEATPDQILLTFGANHALDLIIRRYLMPGDTVLVDEPGYYPLFAKLKLARVRMIGVRRLPTGPDTEDLRTKAQAHGPKLFFTQSLAHNPTGGSTNLPTAHALLTIAARHGFMVVEDEPFVDLPTVRAGGLTPLDQLSNVISVGTFAKTLSASLRCGFIAARADVIASLAELKMLTTVNSSGHVEQLVHGLLVEGHYRRHLKRLGRRIARATESVTSNLQRHGFQVFTEPAGGYYVYLNLPPHVDDITLAKAGAQEGIFIAPGSVFCVDREAGRHGTRINIARADTPAFYEFLKRMYAN</sequence>
<dbReference type="CDD" id="cd00609">
    <property type="entry name" value="AAT_like"/>
    <property type="match status" value="1"/>
</dbReference>
<dbReference type="EMBL" id="JAZHOF010000010">
    <property type="protein sequence ID" value="MEJ8574193.1"/>
    <property type="molecule type" value="Genomic_DNA"/>
</dbReference>
<dbReference type="AlphaFoldDB" id="A0AAW9RV56"/>
<name>A0AAW9RV56_9HYPH</name>